<keyword evidence="6 9" id="KW-1133">Transmembrane helix</keyword>
<dbReference type="FunCoup" id="L0AB70">
    <property type="interactions" value="24"/>
</dbReference>
<keyword evidence="7 9" id="KW-0472">Membrane</keyword>
<evidence type="ECO:0000256" key="3">
    <source>
        <dbReference type="ARBA" id="ARBA00022475"/>
    </source>
</evidence>
<proteinExistence type="inferred from homology"/>
<keyword evidence="11" id="KW-1185">Reference proteome</keyword>
<feature type="transmembrane region" description="Helical" evidence="9">
    <location>
        <begin position="100"/>
        <end position="126"/>
    </location>
</feature>
<dbReference type="KEGG" id="clg:Calag_0637"/>
<feature type="transmembrane region" description="Helical" evidence="9">
    <location>
        <begin position="68"/>
        <end position="88"/>
    </location>
</feature>
<accession>L0AB70</accession>
<dbReference type="PANTHER" id="PTHR11795:SF445">
    <property type="entry name" value="AMINO ACID ABC TRANSPORTER PERMEASE PROTEIN"/>
    <property type="match status" value="1"/>
</dbReference>
<feature type="transmembrane region" description="Helical" evidence="9">
    <location>
        <begin position="228"/>
        <end position="256"/>
    </location>
</feature>
<dbReference type="GO" id="GO:0005886">
    <property type="term" value="C:plasma membrane"/>
    <property type="evidence" value="ECO:0007669"/>
    <property type="project" value="UniProtKB-SubCell"/>
</dbReference>
<name>L0AB70_CALLD</name>
<evidence type="ECO:0000313" key="11">
    <source>
        <dbReference type="Proteomes" id="UP000010469"/>
    </source>
</evidence>
<evidence type="ECO:0000256" key="9">
    <source>
        <dbReference type="SAM" id="Phobius"/>
    </source>
</evidence>
<sequence precursor="true">MAVPSLLPYTIAIGLLLGIYYAFMALGLNLVFGVVRMINLSHGDIVMLGSYMAYYFLIYYSIKVGLSFVIAFPIFFLLGILIYFAFVPKLESSNDPEMNSFTAFFGLSLAIEAISFLIFGNYYHALPNSALLGGSFTLFGFRTPKIYLAISALSVIILAITYLYLNKTMLGKATKALMQNKEQAISFGINPRWVTLITFAYGFGVAGMAGAIGPYILGTIYPSMGDFITILAFTIVIIGALGNPLSTIIGGLVFGVFYELLQVYISGLSLAITFFALLAIVVIRPGGILGGVQREV</sequence>
<comment type="subcellular location">
    <subcellularLocation>
        <location evidence="1">Cell membrane</location>
        <topology evidence="1">Multi-pass membrane protein</topology>
    </subcellularLocation>
</comment>
<evidence type="ECO:0000313" key="10">
    <source>
        <dbReference type="EMBL" id="AFZ70392.1"/>
    </source>
</evidence>
<evidence type="ECO:0000256" key="6">
    <source>
        <dbReference type="ARBA" id="ARBA00022989"/>
    </source>
</evidence>
<feature type="transmembrane region" description="Helical" evidence="9">
    <location>
        <begin position="44"/>
        <end position="62"/>
    </location>
</feature>
<dbReference type="InterPro" id="IPR052157">
    <property type="entry name" value="BCAA_transport_permease"/>
</dbReference>
<dbReference type="STRING" id="1056495.Calag_0637"/>
<reference evidence="11" key="1">
    <citation type="submission" date="2012-03" db="EMBL/GenBank/DDBJ databases">
        <title>Complete genome of Caldisphaera lagunensis DSM 15908.</title>
        <authorList>
            <person name="Lucas S."/>
            <person name="Copeland A."/>
            <person name="Lapidus A."/>
            <person name="Glavina del Rio T."/>
            <person name="Dalin E."/>
            <person name="Tice H."/>
            <person name="Bruce D."/>
            <person name="Goodwin L."/>
            <person name="Pitluck S."/>
            <person name="Peters L."/>
            <person name="Mikhailova N."/>
            <person name="Teshima H."/>
            <person name="Kyrpides N."/>
            <person name="Mavromatis K."/>
            <person name="Ivanova N."/>
            <person name="Brettin T."/>
            <person name="Detter J.C."/>
            <person name="Han C."/>
            <person name="Larimer F."/>
            <person name="Land M."/>
            <person name="Hauser L."/>
            <person name="Markowitz V."/>
            <person name="Cheng J.-F."/>
            <person name="Hugenholtz P."/>
            <person name="Woyke T."/>
            <person name="Wu D."/>
            <person name="Spring S."/>
            <person name="Schroeder M."/>
            <person name="Brambilla E."/>
            <person name="Klenk H.-P."/>
            <person name="Eisen J.A."/>
        </authorList>
    </citation>
    <scope>NUCLEOTIDE SEQUENCE [LARGE SCALE GENOMIC DNA]</scope>
    <source>
        <strain evidence="11">DSM 15908 / JCM 11604 / IC-154</strain>
    </source>
</reference>
<gene>
    <name evidence="10" type="ordered locus">Calag_0637</name>
</gene>
<comment type="similarity">
    <text evidence="8">Belongs to the binding-protein-dependent transport system permease family. LivHM subfamily.</text>
</comment>
<dbReference type="HOGENOM" id="CLU_039929_2_0_2"/>
<evidence type="ECO:0000256" key="8">
    <source>
        <dbReference type="ARBA" id="ARBA00037998"/>
    </source>
</evidence>
<dbReference type="GO" id="GO:0006865">
    <property type="term" value="P:amino acid transport"/>
    <property type="evidence" value="ECO:0007669"/>
    <property type="project" value="UniProtKB-KW"/>
</dbReference>
<dbReference type="EMBL" id="CP003378">
    <property type="protein sequence ID" value="AFZ70392.1"/>
    <property type="molecule type" value="Genomic_DNA"/>
</dbReference>
<dbReference type="InterPro" id="IPR001851">
    <property type="entry name" value="ABC_transp_permease"/>
</dbReference>
<keyword evidence="2" id="KW-0813">Transport</keyword>
<feature type="transmembrane region" description="Helical" evidence="9">
    <location>
        <begin position="193"/>
        <end position="216"/>
    </location>
</feature>
<dbReference type="CDD" id="cd06582">
    <property type="entry name" value="TM_PBP1_LivH_like"/>
    <property type="match status" value="1"/>
</dbReference>
<dbReference type="PANTHER" id="PTHR11795">
    <property type="entry name" value="BRANCHED-CHAIN AMINO ACID TRANSPORT SYSTEM PERMEASE PROTEIN LIVH"/>
    <property type="match status" value="1"/>
</dbReference>
<evidence type="ECO:0000256" key="7">
    <source>
        <dbReference type="ARBA" id="ARBA00023136"/>
    </source>
</evidence>
<evidence type="ECO:0000256" key="1">
    <source>
        <dbReference type="ARBA" id="ARBA00004651"/>
    </source>
</evidence>
<dbReference type="AlphaFoldDB" id="L0AB70"/>
<feature type="transmembrane region" description="Helical" evidence="9">
    <location>
        <begin position="6"/>
        <end position="32"/>
    </location>
</feature>
<feature type="transmembrane region" description="Helical" evidence="9">
    <location>
        <begin position="146"/>
        <end position="165"/>
    </location>
</feature>
<dbReference type="InParanoid" id="L0AB70"/>
<feature type="transmembrane region" description="Helical" evidence="9">
    <location>
        <begin position="263"/>
        <end position="283"/>
    </location>
</feature>
<evidence type="ECO:0000256" key="4">
    <source>
        <dbReference type="ARBA" id="ARBA00022692"/>
    </source>
</evidence>
<evidence type="ECO:0000256" key="2">
    <source>
        <dbReference type="ARBA" id="ARBA00022448"/>
    </source>
</evidence>
<dbReference type="Pfam" id="PF02653">
    <property type="entry name" value="BPD_transp_2"/>
    <property type="match status" value="1"/>
</dbReference>
<protein>
    <submittedName>
        <fullName evidence="10">Branched-chain amino acid ABC-type transport system, permease component</fullName>
    </submittedName>
</protein>
<keyword evidence="5" id="KW-0029">Amino-acid transport</keyword>
<evidence type="ECO:0000256" key="5">
    <source>
        <dbReference type="ARBA" id="ARBA00022970"/>
    </source>
</evidence>
<dbReference type="GO" id="GO:0022857">
    <property type="term" value="F:transmembrane transporter activity"/>
    <property type="evidence" value="ECO:0007669"/>
    <property type="project" value="InterPro"/>
</dbReference>
<organism evidence="10 11">
    <name type="scientific">Caldisphaera lagunensis (strain DSM 15908 / JCM 11604 / ANMR 0165 / IC-154)</name>
    <dbReference type="NCBI Taxonomy" id="1056495"/>
    <lineage>
        <taxon>Archaea</taxon>
        <taxon>Thermoproteota</taxon>
        <taxon>Thermoprotei</taxon>
        <taxon>Acidilobales</taxon>
        <taxon>Caldisphaeraceae</taxon>
        <taxon>Caldisphaera</taxon>
    </lineage>
</organism>
<dbReference type="Proteomes" id="UP000010469">
    <property type="component" value="Chromosome"/>
</dbReference>
<dbReference type="eggNOG" id="arCOG01270">
    <property type="taxonomic scope" value="Archaea"/>
</dbReference>
<keyword evidence="4 9" id="KW-0812">Transmembrane</keyword>
<keyword evidence="3" id="KW-1003">Cell membrane</keyword>